<feature type="domain" description="DUF7939" evidence="3">
    <location>
        <begin position="501"/>
        <end position="584"/>
    </location>
</feature>
<feature type="compositionally biased region" description="Low complexity" evidence="1">
    <location>
        <begin position="433"/>
        <end position="444"/>
    </location>
</feature>
<dbReference type="KEGG" id="mmai:sS8_3793"/>
<dbReference type="InterPro" id="IPR025738">
    <property type="entry name" value="BatD"/>
</dbReference>
<dbReference type="Pfam" id="PF13584">
    <property type="entry name" value="BatD"/>
    <property type="match status" value="1"/>
</dbReference>
<evidence type="ECO:0000256" key="2">
    <source>
        <dbReference type="SAM" id="Phobius"/>
    </source>
</evidence>
<organism evidence="4 5">
    <name type="scientific">Methylocaldum marinum</name>
    <dbReference type="NCBI Taxonomy" id="1432792"/>
    <lineage>
        <taxon>Bacteria</taxon>
        <taxon>Pseudomonadati</taxon>
        <taxon>Pseudomonadota</taxon>
        <taxon>Gammaproteobacteria</taxon>
        <taxon>Methylococcales</taxon>
        <taxon>Methylococcaceae</taxon>
        <taxon>Methylocaldum</taxon>
    </lineage>
</organism>
<evidence type="ECO:0000259" key="3">
    <source>
        <dbReference type="Pfam" id="PF25607"/>
    </source>
</evidence>
<protein>
    <recommendedName>
        <fullName evidence="3">DUF7939 domain-containing protein</fullName>
    </recommendedName>
</protein>
<dbReference type="EMBL" id="AP017928">
    <property type="protein sequence ID" value="BBA35730.1"/>
    <property type="molecule type" value="Genomic_DNA"/>
</dbReference>
<dbReference type="PANTHER" id="PTHR40940:SF1">
    <property type="entry name" value="PROTEIN BATD"/>
    <property type="match status" value="1"/>
</dbReference>
<accession>A0A250KVQ0</accession>
<keyword evidence="2" id="KW-0812">Transmembrane</keyword>
<evidence type="ECO:0000256" key="1">
    <source>
        <dbReference type="SAM" id="MobiDB-lite"/>
    </source>
</evidence>
<dbReference type="InterPro" id="IPR057699">
    <property type="entry name" value="DUF7939"/>
</dbReference>
<proteinExistence type="predicted"/>
<reference evidence="4 5" key="1">
    <citation type="submission" date="2016-12" db="EMBL/GenBank/DDBJ databases">
        <title>Genome sequencing of Methylocaldum marinum.</title>
        <authorList>
            <person name="Takeuchi M."/>
            <person name="Kamagata Y."/>
            <person name="Hiraoka S."/>
            <person name="Oshima K."/>
            <person name="Hattori M."/>
            <person name="Iwasaki W."/>
        </authorList>
    </citation>
    <scope>NUCLEOTIDE SEQUENCE [LARGE SCALE GENOMIC DNA]</scope>
    <source>
        <strain evidence="4 5">S8</strain>
    </source>
</reference>
<dbReference type="RefSeq" id="WP_170161155.1">
    <property type="nucleotide sequence ID" value="NZ_AP017928.1"/>
</dbReference>
<dbReference type="PANTHER" id="PTHR40940">
    <property type="entry name" value="PROTEIN BATD-RELATED"/>
    <property type="match status" value="1"/>
</dbReference>
<gene>
    <name evidence="4" type="ORF">sS8_3793</name>
</gene>
<name>A0A250KVQ0_9GAMM</name>
<dbReference type="AlphaFoldDB" id="A0A250KVQ0"/>
<dbReference type="Proteomes" id="UP000266313">
    <property type="component" value="Chromosome"/>
</dbReference>
<feature type="region of interest" description="Disordered" evidence="1">
    <location>
        <begin position="420"/>
        <end position="449"/>
    </location>
</feature>
<sequence>MSDLSFAHSGSLRRYPAAPSFRPDGHRLLSVFLGLLRLWPLIFLFPAGMVSAADISVTADRDPVPLNESFTLIFSSEKAPDDDPDFTPLEKDFHVLGQSQSSQISLINGRFSKRTEWQVTVMSKRVGTLTVPPIAFGADRSQAFTVRIGGSPPSTVGGNGEDIFLEVEAEPKNPFVQAQVIYTIRVLSRIHFSNANLSEPSADQALIQKLGDDRRYNTRRNGIQYTAVERKYAVFPQKSGTLLLDPVTIEARSAVGGRSIFNQFFSHSSRVLRAHSDSLTLDVRPIPAVFAGRHWLPAERLEIQDSWSQNPPRPAAGEPITRTITVRADGATVGLLPELEPQVSKGLPADIKRYPDQPLLNEEKLTTGLASVRQEKIALIPARSGTYPMPAIEIPWWNTKTERMEIARLSERTLTVLPGAQAPEPAAPPAPALPATGAGTPAAPVQRPSSPLGELPAVGGLWFWLSLLFGLGWLATAGAWWLGRKRGQPPAARPLDDSRSERAAVEALKTACRTNDPAAARQALLDWAERRWPSACPMGLDDLERRCSGELAREVGRLNRTLYRDPESVWEGQALWAAFRSVPAAVSRTGERPVAGDLEPLYKL</sequence>
<dbReference type="Pfam" id="PF25607">
    <property type="entry name" value="DUF7939"/>
    <property type="match status" value="1"/>
</dbReference>
<evidence type="ECO:0000313" key="4">
    <source>
        <dbReference type="EMBL" id="BBA35730.1"/>
    </source>
</evidence>
<keyword evidence="2" id="KW-1133">Transmembrane helix</keyword>
<evidence type="ECO:0000313" key="5">
    <source>
        <dbReference type="Proteomes" id="UP000266313"/>
    </source>
</evidence>
<keyword evidence="5" id="KW-1185">Reference proteome</keyword>
<keyword evidence="2" id="KW-0472">Membrane</keyword>
<feature type="transmembrane region" description="Helical" evidence="2">
    <location>
        <begin position="461"/>
        <end position="483"/>
    </location>
</feature>